<accession>A0A081NCF9</accession>
<dbReference type="InterPro" id="IPR019885">
    <property type="entry name" value="Tscrpt_reg_HTH_AsnC-type_CS"/>
</dbReference>
<organism evidence="5 6">
    <name type="scientific">Endozoicomonas numazuensis</name>
    <dbReference type="NCBI Taxonomy" id="1137799"/>
    <lineage>
        <taxon>Bacteria</taxon>
        <taxon>Pseudomonadati</taxon>
        <taxon>Pseudomonadota</taxon>
        <taxon>Gammaproteobacteria</taxon>
        <taxon>Oceanospirillales</taxon>
        <taxon>Endozoicomonadaceae</taxon>
        <taxon>Endozoicomonas</taxon>
    </lineage>
</organism>
<evidence type="ECO:0000313" key="5">
    <source>
        <dbReference type="EMBL" id="KEQ16132.1"/>
    </source>
</evidence>
<dbReference type="PRINTS" id="PR00033">
    <property type="entry name" value="HTHASNC"/>
</dbReference>
<dbReference type="SUPFAM" id="SSF54909">
    <property type="entry name" value="Dimeric alpha+beta barrel"/>
    <property type="match status" value="1"/>
</dbReference>
<dbReference type="GO" id="GO:0043565">
    <property type="term" value="F:sequence-specific DNA binding"/>
    <property type="evidence" value="ECO:0007669"/>
    <property type="project" value="InterPro"/>
</dbReference>
<name>A0A081NCF9_9GAMM</name>
<dbReference type="InterPro" id="IPR019888">
    <property type="entry name" value="Tscrpt_reg_AsnC-like"/>
</dbReference>
<dbReference type="PROSITE" id="PS00519">
    <property type="entry name" value="HTH_ASNC_1"/>
    <property type="match status" value="1"/>
</dbReference>
<dbReference type="SMART" id="SM00344">
    <property type="entry name" value="HTH_ASNC"/>
    <property type="match status" value="1"/>
</dbReference>
<dbReference type="InterPro" id="IPR000485">
    <property type="entry name" value="AsnC-type_HTH_dom"/>
</dbReference>
<dbReference type="Pfam" id="PF01037">
    <property type="entry name" value="AsnC_trans_reg"/>
    <property type="match status" value="1"/>
</dbReference>
<dbReference type="Gene3D" id="1.10.10.10">
    <property type="entry name" value="Winged helix-like DNA-binding domain superfamily/Winged helix DNA-binding domain"/>
    <property type="match status" value="1"/>
</dbReference>
<dbReference type="PANTHER" id="PTHR30154:SF34">
    <property type="entry name" value="TRANSCRIPTIONAL REGULATOR AZLB"/>
    <property type="match status" value="1"/>
</dbReference>
<keyword evidence="2" id="KW-0238">DNA-binding</keyword>
<dbReference type="PROSITE" id="PS50956">
    <property type="entry name" value="HTH_ASNC_2"/>
    <property type="match status" value="1"/>
</dbReference>
<dbReference type="eggNOG" id="COG1522">
    <property type="taxonomic scope" value="Bacteria"/>
</dbReference>
<evidence type="ECO:0000256" key="2">
    <source>
        <dbReference type="ARBA" id="ARBA00023125"/>
    </source>
</evidence>
<dbReference type="Gene3D" id="3.30.70.920">
    <property type="match status" value="1"/>
</dbReference>
<dbReference type="Pfam" id="PF13412">
    <property type="entry name" value="HTH_24"/>
    <property type="match status" value="1"/>
</dbReference>
<dbReference type="GO" id="GO:0005829">
    <property type="term" value="C:cytosol"/>
    <property type="evidence" value="ECO:0007669"/>
    <property type="project" value="TreeGrafter"/>
</dbReference>
<dbReference type="RefSeq" id="WP_034840670.1">
    <property type="nucleotide sequence ID" value="NZ_JOKH01000006.1"/>
</dbReference>
<dbReference type="InterPro" id="IPR036390">
    <property type="entry name" value="WH_DNA-bd_sf"/>
</dbReference>
<dbReference type="InterPro" id="IPR019887">
    <property type="entry name" value="Tscrpt_reg_AsnC/Lrp_C"/>
</dbReference>
<dbReference type="AlphaFoldDB" id="A0A081NCF9"/>
<gene>
    <name evidence="5" type="ORF">GZ78_22990</name>
</gene>
<dbReference type="InterPro" id="IPR036388">
    <property type="entry name" value="WH-like_DNA-bd_sf"/>
</dbReference>
<sequence>MMAESLDKYDVSLLDSLQKEDGVSLADLAHRVNLSSSQCSRRINRLKKLGYIKKQVAQLNPKALGLDVSAFVTVTLEKHGKHSAESFQTSILHMDQILECHSITGDGDYLLKVMALNSQALNEFIMKELLTLPGVSHVKTALALASVKSTTALPL</sequence>
<reference evidence="5 6" key="1">
    <citation type="submission" date="2014-06" db="EMBL/GenBank/DDBJ databases">
        <title>Whole Genome Sequences of Three Symbiotic Endozoicomonas Bacteria.</title>
        <authorList>
            <person name="Neave M.J."/>
            <person name="Apprill A."/>
            <person name="Voolstra C.R."/>
        </authorList>
    </citation>
    <scope>NUCLEOTIDE SEQUENCE [LARGE SCALE GENOMIC DNA]</scope>
    <source>
        <strain evidence="5 6">DSM 25634</strain>
    </source>
</reference>
<dbReference type="EMBL" id="JOKH01000006">
    <property type="protein sequence ID" value="KEQ16132.1"/>
    <property type="molecule type" value="Genomic_DNA"/>
</dbReference>
<keyword evidence="3" id="KW-0804">Transcription</keyword>
<evidence type="ECO:0000313" key="6">
    <source>
        <dbReference type="Proteomes" id="UP000028073"/>
    </source>
</evidence>
<dbReference type="GO" id="GO:0043200">
    <property type="term" value="P:response to amino acid"/>
    <property type="evidence" value="ECO:0007669"/>
    <property type="project" value="TreeGrafter"/>
</dbReference>
<dbReference type="STRING" id="1137799.GZ78_22990"/>
<proteinExistence type="predicted"/>
<keyword evidence="1" id="KW-0805">Transcription regulation</keyword>
<dbReference type="InterPro" id="IPR011008">
    <property type="entry name" value="Dimeric_a/b-barrel"/>
</dbReference>
<dbReference type="Proteomes" id="UP000028073">
    <property type="component" value="Unassembled WGS sequence"/>
</dbReference>
<comment type="caution">
    <text evidence="5">The sequence shown here is derived from an EMBL/GenBank/DDBJ whole genome shotgun (WGS) entry which is preliminary data.</text>
</comment>
<evidence type="ECO:0000259" key="4">
    <source>
        <dbReference type="PROSITE" id="PS50956"/>
    </source>
</evidence>
<evidence type="ECO:0000256" key="1">
    <source>
        <dbReference type="ARBA" id="ARBA00023015"/>
    </source>
</evidence>
<keyword evidence="6" id="KW-1185">Reference proteome</keyword>
<feature type="domain" description="HTH asnC-type" evidence="4">
    <location>
        <begin position="6"/>
        <end position="67"/>
    </location>
</feature>
<dbReference type="PANTHER" id="PTHR30154">
    <property type="entry name" value="LEUCINE-RESPONSIVE REGULATORY PROTEIN"/>
    <property type="match status" value="1"/>
</dbReference>
<dbReference type="SUPFAM" id="SSF46785">
    <property type="entry name" value="Winged helix' DNA-binding domain"/>
    <property type="match status" value="1"/>
</dbReference>
<dbReference type="OrthoDB" id="8590699at2"/>
<evidence type="ECO:0000256" key="3">
    <source>
        <dbReference type="ARBA" id="ARBA00023163"/>
    </source>
</evidence>
<protein>
    <recommendedName>
        <fullName evidence="4">HTH asnC-type domain-containing protein</fullName>
    </recommendedName>
</protein>